<evidence type="ECO:0000313" key="2">
    <source>
        <dbReference type="Proteomes" id="UP000595859"/>
    </source>
</evidence>
<reference evidence="1 2" key="1">
    <citation type="submission" date="2020-12" db="EMBL/GenBank/DDBJ databases">
        <title>Whole genome sequencing and de novo assembly of Staphylococcus pseudintermedius: a novel pangenome approach to unravel pathogenesis of canine pyoderma.</title>
        <authorList>
            <person name="Ferrer L."/>
            <person name="Perez D."/>
            <person name="Fonticoba R."/>
            <person name="Vines J."/>
            <person name="Fabregas N."/>
            <person name="Madronero S."/>
            <person name="Meroni G."/>
            <person name="Martino P."/>
            <person name="Martinez S."/>
            <person name="Cusco A."/>
            <person name="Migura L."/>
            <person name="Francino O."/>
        </authorList>
    </citation>
    <scope>NUCLEOTIDE SEQUENCE [LARGE SCALE GENOMIC DNA]</scope>
    <source>
        <strain evidence="1 2">HSP080</strain>
    </source>
</reference>
<protein>
    <submittedName>
        <fullName evidence="1">Uncharacterized protein</fullName>
    </submittedName>
</protein>
<name>A0A7Z9CVL3_STAPS</name>
<proteinExistence type="predicted"/>
<gene>
    <name evidence="1" type="ORF">JGZ15_00465</name>
</gene>
<evidence type="ECO:0000313" key="1">
    <source>
        <dbReference type="EMBL" id="QQM98199.1"/>
    </source>
</evidence>
<sequence>MTDISFLEPGLYLSVIHLEDDEIILYVHYDSGMLCSNTGTDSGVAVKLNVTQHAFQSFIDELTGIVK</sequence>
<dbReference type="RefSeq" id="WP_178386885.1">
    <property type="nucleotide sequence ID" value="NZ_BAAFHP010000007.1"/>
</dbReference>
<organism evidence="1 2">
    <name type="scientific">Staphylococcus pseudintermedius</name>
    <dbReference type="NCBI Taxonomy" id="283734"/>
    <lineage>
        <taxon>Bacteria</taxon>
        <taxon>Bacillati</taxon>
        <taxon>Bacillota</taxon>
        <taxon>Bacilli</taxon>
        <taxon>Bacillales</taxon>
        <taxon>Staphylococcaceae</taxon>
        <taxon>Staphylococcus</taxon>
        <taxon>Staphylococcus intermedius group</taxon>
    </lineage>
</organism>
<dbReference type="AlphaFoldDB" id="A0A7Z9CVL3"/>
<dbReference type="EMBL" id="CP066884">
    <property type="protein sequence ID" value="QQM98199.1"/>
    <property type="molecule type" value="Genomic_DNA"/>
</dbReference>
<dbReference type="Proteomes" id="UP000595859">
    <property type="component" value="Chromosome"/>
</dbReference>
<accession>A0A7Z9CVL3</accession>